<proteinExistence type="predicted"/>
<comment type="caution">
    <text evidence="1">The sequence shown here is derived from an EMBL/GenBank/DDBJ whole genome shotgun (WGS) entry which is preliminary data.</text>
</comment>
<name>A0A0D0H1V7_HAEIF</name>
<dbReference type="KEGG" id="hix:NTHI723_01835"/>
<accession>A0A0D0H1V7</accession>
<evidence type="ECO:0000313" key="1">
    <source>
        <dbReference type="EMBL" id="RFN62317.1"/>
    </source>
</evidence>
<protein>
    <submittedName>
        <fullName evidence="1">Uncharacterized protein</fullName>
    </submittedName>
</protein>
<dbReference type="EMBL" id="QVJI01000026">
    <property type="protein sequence ID" value="RFN62317.1"/>
    <property type="molecule type" value="Genomic_DNA"/>
</dbReference>
<gene>
    <name evidence="1" type="ORF">CH627_09865</name>
</gene>
<dbReference type="RefSeq" id="WP_005651098.1">
    <property type="nucleotide sequence ID" value="NZ_AP022867.1"/>
</dbReference>
<reference evidence="1" key="1">
    <citation type="submission" date="2018-08" db="EMBL/GenBank/DDBJ databases">
        <title>Antagonistic pleiotropy in the bifunctional surface protein FadL/P1 during adaptation of Haemophilus influenzae to chronic lung infection associated with COPD.</title>
        <authorList>
            <person name="Moleres J."/>
            <person name="Ehrlich R."/>
        </authorList>
    </citation>
    <scope>NUCLEOTIDE SEQUENCE [LARGE SCALE GENOMIC DNA]</scope>
    <source>
        <strain evidence="1">P668-6062</strain>
    </source>
</reference>
<dbReference type="AlphaFoldDB" id="A0A0D0H1V7"/>
<sequence length="103" mass="11773">MATIIVKRDAGSRKFTEKGEILQRGKAGRLERMFDKQRRINAAFEKMVVKESAADRAIKFAANRQKEQFIDIANYHCCKGKPAGTNTVHAVQKRRLGVRELIR</sequence>
<organism evidence="1">
    <name type="scientific">Haemophilus influenzae</name>
    <dbReference type="NCBI Taxonomy" id="727"/>
    <lineage>
        <taxon>Bacteria</taxon>
        <taxon>Pseudomonadati</taxon>
        <taxon>Pseudomonadota</taxon>
        <taxon>Gammaproteobacteria</taxon>
        <taxon>Pasteurellales</taxon>
        <taxon>Pasteurellaceae</taxon>
        <taxon>Haemophilus</taxon>
    </lineage>
</organism>
<dbReference type="OMA" id="DIANYAC"/>